<evidence type="ECO:0000313" key="3">
    <source>
        <dbReference type="Proteomes" id="UP001279642"/>
    </source>
</evidence>
<protein>
    <submittedName>
        <fullName evidence="2">Sugar-transfer associated ATP-grasp domain-containing protein</fullName>
    </submittedName>
</protein>
<dbReference type="Proteomes" id="UP001279642">
    <property type="component" value="Unassembled WGS sequence"/>
</dbReference>
<evidence type="ECO:0000259" key="1">
    <source>
        <dbReference type="Pfam" id="PF14397"/>
    </source>
</evidence>
<dbReference type="InterPro" id="IPR039523">
    <property type="entry name" value="RimK-rel_E_lig_ATP-grasp"/>
</dbReference>
<organism evidence="2 3">
    <name type="scientific">Dongia soli</name>
    <dbReference type="NCBI Taxonomy" id="600628"/>
    <lineage>
        <taxon>Bacteria</taxon>
        <taxon>Pseudomonadati</taxon>
        <taxon>Pseudomonadota</taxon>
        <taxon>Alphaproteobacteria</taxon>
        <taxon>Rhodospirillales</taxon>
        <taxon>Dongiaceae</taxon>
        <taxon>Dongia</taxon>
    </lineage>
</organism>
<feature type="domain" description="Alpha-L-glutamate ligase-related protein ATP-grasp" evidence="1">
    <location>
        <begin position="3"/>
        <end position="96"/>
    </location>
</feature>
<comment type="caution">
    <text evidence="2">The sequence shown here is derived from an EMBL/GenBank/DDBJ whole genome shotgun (WGS) entry which is preliminary data.</text>
</comment>
<keyword evidence="3" id="KW-1185">Reference proteome</keyword>
<gene>
    <name evidence="2" type="ORF">SMD27_14810</name>
</gene>
<sequence length="119" mass="13330">MPIDLKTGVLGPLTGDQGYMLVSHMERHPATGCQVSGRHLPFWNEMVQLAKRTHQAFAGRAIMMTDMICTENGPCIIDLDTRVDIDVLQATYQQPIAKSELGKQMLNYLETMAEPLRLD</sequence>
<proteinExistence type="predicted"/>
<evidence type="ECO:0000313" key="2">
    <source>
        <dbReference type="EMBL" id="MDY0884115.1"/>
    </source>
</evidence>
<name>A0ABU5EDI9_9PROT</name>
<dbReference type="RefSeq" id="WP_320509166.1">
    <property type="nucleotide sequence ID" value="NZ_JAXCLW010000003.1"/>
</dbReference>
<dbReference type="Pfam" id="PF14397">
    <property type="entry name" value="ATPgrasp_ST"/>
    <property type="match status" value="1"/>
</dbReference>
<accession>A0ABU5EDI9</accession>
<reference evidence="2 3" key="1">
    <citation type="journal article" date="2016" name="Antonie Van Leeuwenhoek">
        <title>Dongia soli sp. nov., isolated from soil from Dokdo, Korea.</title>
        <authorList>
            <person name="Kim D.U."/>
            <person name="Lee H."/>
            <person name="Kim H."/>
            <person name="Kim S.G."/>
            <person name="Ka J.O."/>
        </authorList>
    </citation>
    <scope>NUCLEOTIDE SEQUENCE [LARGE SCALE GENOMIC DNA]</scope>
    <source>
        <strain evidence="2 3">D78</strain>
    </source>
</reference>
<dbReference type="EMBL" id="JAXCLW010000003">
    <property type="protein sequence ID" value="MDY0884115.1"/>
    <property type="molecule type" value="Genomic_DNA"/>
</dbReference>